<evidence type="ECO:0000259" key="4">
    <source>
        <dbReference type="Pfam" id="PF12894"/>
    </source>
</evidence>
<dbReference type="PRINTS" id="PR00320">
    <property type="entry name" value="GPROTEINBRPT"/>
</dbReference>
<reference evidence="5" key="1">
    <citation type="submission" date="2023-01" db="EMBL/GenBank/DDBJ databases">
        <title>Genome assembly of the deep-sea coral Lophelia pertusa.</title>
        <authorList>
            <person name="Herrera S."/>
            <person name="Cordes E."/>
        </authorList>
    </citation>
    <scope>NUCLEOTIDE SEQUENCE</scope>
    <source>
        <strain evidence="5">USNM1676648</strain>
        <tissue evidence="5">Polyp</tissue>
    </source>
</reference>
<dbReference type="PANTHER" id="PTHR19863">
    <property type="entry name" value="NEMITIN (NEURONAL ENRICHED MAP INTERACTING PROTEIN) HOMOLOG"/>
    <property type="match status" value="1"/>
</dbReference>
<dbReference type="OrthoDB" id="187712at2759"/>
<dbReference type="InterPro" id="IPR015943">
    <property type="entry name" value="WD40/YVTN_repeat-like_dom_sf"/>
</dbReference>
<dbReference type="PROSITE" id="PS50082">
    <property type="entry name" value="WD_REPEATS_2"/>
    <property type="match status" value="3"/>
</dbReference>
<protein>
    <submittedName>
        <fullName evidence="5">WD repeat-containing protein 47</fullName>
    </submittedName>
</protein>
<dbReference type="Pfam" id="PF00400">
    <property type="entry name" value="WD40"/>
    <property type="match status" value="1"/>
</dbReference>
<dbReference type="SUPFAM" id="SSF50978">
    <property type="entry name" value="WD40 repeat-like"/>
    <property type="match status" value="1"/>
</dbReference>
<accession>A0A9W9YZG4</accession>
<dbReference type="InterPro" id="IPR001680">
    <property type="entry name" value="WD40_rpt"/>
</dbReference>
<feature type="repeat" description="WD" evidence="3">
    <location>
        <begin position="144"/>
        <end position="179"/>
    </location>
</feature>
<feature type="repeat" description="WD" evidence="3">
    <location>
        <begin position="14"/>
        <end position="54"/>
    </location>
</feature>
<evidence type="ECO:0000256" key="3">
    <source>
        <dbReference type="PROSITE-ProRule" id="PRU00221"/>
    </source>
</evidence>
<proteinExistence type="predicted"/>
<dbReference type="InterPro" id="IPR019775">
    <property type="entry name" value="WD40_repeat_CS"/>
</dbReference>
<dbReference type="InterPro" id="IPR024977">
    <property type="entry name" value="Apc4-like_WD40_dom"/>
</dbReference>
<dbReference type="AlphaFoldDB" id="A0A9W9YZG4"/>
<evidence type="ECO:0000256" key="2">
    <source>
        <dbReference type="ARBA" id="ARBA00022737"/>
    </source>
</evidence>
<dbReference type="Gene3D" id="2.130.10.10">
    <property type="entry name" value="YVTN repeat-like/Quinoprotein amine dehydrogenase"/>
    <property type="match status" value="1"/>
</dbReference>
<dbReference type="InterPro" id="IPR040067">
    <property type="entry name" value="WDR47"/>
</dbReference>
<dbReference type="InterPro" id="IPR020472">
    <property type="entry name" value="WD40_PAC1"/>
</dbReference>
<evidence type="ECO:0000313" key="5">
    <source>
        <dbReference type="EMBL" id="KAJ7372277.1"/>
    </source>
</evidence>
<dbReference type="PROSITE" id="PS00678">
    <property type="entry name" value="WD_REPEATS_1"/>
    <property type="match status" value="1"/>
</dbReference>
<gene>
    <name evidence="5" type="primary">WDR47_3</name>
    <name evidence="5" type="ORF">OS493_019721</name>
</gene>
<evidence type="ECO:0000313" key="6">
    <source>
        <dbReference type="Proteomes" id="UP001163046"/>
    </source>
</evidence>
<organism evidence="5 6">
    <name type="scientific">Desmophyllum pertusum</name>
    <dbReference type="NCBI Taxonomy" id="174260"/>
    <lineage>
        <taxon>Eukaryota</taxon>
        <taxon>Metazoa</taxon>
        <taxon>Cnidaria</taxon>
        <taxon>Anthozoa</taxon>
        <taxon>Hexacorallia</taxon>
        <taxon>Scleractinia</taxon>
        <taxon>Caryophylliina</taxon>
        <taxon>Caryophylliidae</taxon>
        <taxon>Desmophyllum</taxon>
    </lineage>
</organism>
<dbReference type="Proteomes" id="UP001163046">
    <property type="component" value="Unassembled WGS sequence"/>
</dbReference>
<name>A0A9W9YZG4_9CNID</name>
<dbReference type="Pfam" id="PF12894">
    <property type="entry name" value="ANAPC4_WD40"/>
    <property type="match status" value="1"/>
</dbReference>
<keyword evidence="6" id="KW-1185">Reference proteome</keyword>
<keyword evidence="2" id="KW-0677">Repeat</keyword>
<dbReference type="InterPro" id="IPR036322">
    <property type="entry name" value="WD40_repeat_dom_sf"/>
</dbReference>
<dbReference type="PANTHER" id="PTHR19863:SF5">
    <property type="entry name" value="WD REPEAT-CONTAINING PROTEIN 47"/>
    <property type="match status" value="1"/>
</dbReference>
<feature type="repeat" description="WD" evidence="3">
    <location>
        <begin position="97"/>
        <end position="138"/>
    </location>
</feature>
<dbReference type="PROSITE" id="PS50294">
    <property type="entry name" value="WD_REPEATS_REGION"/>
    <property type="match status" value="2"/>
</dbReference>
<comment type="caution">
    <text evidence="5">The sequence shown here is derived from an EMBL/GenBank/DDBJ whole genome shotgun (WGS) entry which is preliminary data.</text>
</comment>
<evidence type="ECO:0000256" key="1">
    <source>
        <dbReference type="ARBA" id="ARBA00022574"/>
    </source>
</evidence>
<keyword evidence="1 3" id="KW-0853">WD repeat</keyword>
<dbReference type="SMART" id="SM00320">
    <property type="entry name" value="WD40"/>
    <property type="match status" value="4"/>
</dbReference>
<feature type="domain" description="Anaphase-promoting complex subunit 4-like WD40" evidence="4">
    <location>
        <begin position="25"/>
        <end position="100"/>
    </location>
</feature>
<sequence>MISDCNTGQTVGQLKGHSGHIMAVYADSDDIIASGSSDNTVRLWDLRSQRCIDAIATGDSCVASVCVNSAGNMLASGHEDGGCMIYDITAGRTLQLFKPHTMDCRSVRFSPDNNFLLTGSYDTSIIMMDMRKNLETRIPPYSVVAHHRDKVIQCRWHPSLLAFLSSSADRTVSLWAPDY</sequence>
<dbReference type="EMBL" id="MU826837">
    <property type="protein sequence ID" value="KAJ7372277.1"/>
    <property type="molecule type" value="Genomic_DNA"/>
</dbReference>